<organism evidence="1 2">
    <name type="scientific">Zalaria obscura</name>
    <dbReference type="NCBI Taxonomy" id="2024903"/>
    <lineage>
        <taxon>Eukaryota</taxon>
        <taxon>Fungi</taxon>
        <taxon>Dikarya</taxon>
        <taxon>Ascomycota</taxon>
        <taxon>Pezizomycotina</taxon>
        <taxon>Dothideomycetes</taxon>
        <taxon>Dothideomycetidae</taxon>
        <taxon>Dothideales</taxon>
        <taxon>Zalariaceae</taxon>
        <taxon>Zalaria</taxon>
    </lineage>
</organism>
<gene>
    <name evidence="1" type="ORF">M8818_000660</name>
</gene>
<proteinExistence type="predicted"/>
<protein>
    <submittedName>
        <fullName evidence="1">Uncharacterized protein</fullName>
    </submittedName>
</protein>
<reference evidence="1" key="1">
    <citation type="submission" date="2024-02" db="EMBL/GenBank/DDBJ databases">
        <title>Metagenome Assembled Genome of Zalaria obscura JY119.</title>
        <authorList>
            <person name="Vighnesh L."/>
            <person name="Jagadeeshwari U."/>
            <person name="Venkata Ramana C."/>
            <person name="Sasikala C."/>
        </authorList>
    </citation>
    <scope>NUCLEOTIDE SEQUENCE</scope>
    <source>
        <strain evidence="1">JY119</strain>
    </source>
</reference>
<accession>A0ACC3SMF2</accession>
<comment type="caution">
    <text evidence="1">The sequence shown here is derived from an EMBL/GenBank/DDBJ whole genome shotgun (WGS) entry which is preliminary data.</text>
</comment>
<evidence type="ECO:0000313" key="2">
    <source>
        <dbReference type="Proteomes" id="UP001320706"/>
    </source>
</evidence>
<name>A0ACC3SMF2_9PEZI</name>
<sequence length="128" mass="14455">MQLRHFGTFARLWPSLTGRVLKRRHPAWDRKPSEQHCVRVTWPLDQSPSHRTNASACAAAVPVPMRSGSVHSVGGWFSVEQAISRMVNPSRTWGLEALFHNVRSSIGYTSLQTRVQSEPRHPTVVAYL</sequence>
<dbReference type="Proteomes" id="UP001320706">
    <property type="component" value="Unassembled WGS sequence"/>
</dbReference>
<keyword evidence="2" id="KW-1185">Reference proteome</keyword>
<dbReference type="EMBL" id="JAMKPW020000003">
    <property type="protein sequence ID" value="KAK8219686.1"/>
    <property type="molecule type" value="Genomic_DNA"/>
</dbReference>
<evidence type="ECO:0000313" key="1">
    <source>
        <dbReference type="EMBL" id="KAK8219686.1"/>
    </source>
</evidence>